<dbReference type="PROSITE" id="PS50948">
    <property type="entry name" value="PAN"/>
    <property type="match status" value="2"/>
</dbReference>
<dbReference type="EMBL" id="UYJE01002132">
    <property type="protein sequence ID" value="VDI08087.1"/>
    <property type="molecule type" value="Genomic_DNA"/>
</dbReference>
<feature type="domain" description="Apple" evidence="1">
    <location>
        <begin position="1"/>
        <end position="49"/>
    </location>
</feature>
<dbReference type="InterPro" id="IPR003609">
    <property type="entry name" value="Pan_app"/>
</dbReference>
<comment type="caution">
    <text evidence="2">The sequence shown here is derived from an EMBL/GenBank/DDBJ whole genome shotgun (WGS) entry which is preliminary data.</text>
</comment>
<proteinExistence type="predicted"/>
<feature type="domain" description="Apple" evidence="1">
    <location>
        <begin position="52"/>
        <end position="122"/>
    </location>
</feature>
<accession>A0A8B6CS24</accession>
<dbReference type="AlphaFoldDB" id="A0A8B6CS24"/>
<dbReference type="Proteomes" id="UP000596742">
    <property type="component" value="Unassembled WGS sequence"/>
</dbReference>
<evidence type="ECO:0000259" key="1">
    <source>
        <dbReference type="PROSITE" id="PS50948"/>
    </source>
</evidence>
<organism evidence="2 3">
    <name type="scientific">Mytilus galloprovincialis</name>
    <name type="common">Mediterranean mussel</name>
    <dbReference type="NCBI Taxonomy" id="29158"/>
    <lineage>
        <taxon>Eukaryota</taxon>
        <taxon>Metazoa</taxon>
        <taxon>Spiralia</taxon>
        <taxon>Lophotrochozoa</taxon>
        <taxon>Mollusca</taxon>
        <taxon>Bivalvia</taxon>
        <taxon>Autobranchia</taxon>
        <taxon>Pteriomorphia</taxon>
        <taxon>Mytilida</taxon>
        <taxon>Mytiloidea</taxon>
        <taxon>Mytilidae</taxon>
        <taxon>Mytilinae</taxon>
        <taxon>Mytilus</taxon>
    </lineage>
</organism>
<evidence type="ECO:0000313" key="2">
    <source>
        <dbReference type="EMBL" id="VDI08087.1"/>
    </source>
</evidence>
<dbReference type="Pfam" id="PF00024">
    <property type="entry name" value="PAN_1"/>
    <property type="match status" value="2"/>
</dbReference>
<sequence>MAKCYALCNDQIDCRAFRYLPKNRFCFVYDSIQNTEDNISESLFYVKRCVLCYMFSTKNAKGCDDEMESVWEEISSLEKCEDNCIKSDDCRAVHYDGNICFKFTDEVRLYTKIDIDFSRKICDQYTD</sequence>
<reference evidence="2" key="1">
    <citation type="submission" date="2018-11" db="EMBL/GenBank/DDBJ databases">
        <authorList>
            <person name="Alioto T."/>
            <person name="Alioto T."/>
        </authorList>
    </citation>
    <scope>NUCLEOTIDE SEQUENCE</scope>
</reference>
<name>A0A8B6CS24_MYTGA</name>
<evidence type="ECO:0000313" key="3">
    <source>
        <dbReference type="Proteomes" id="UP000596742"/>
    </source>
</evidence>
<protein>
    <recommendedName>
        <fullName evidence="1">Apple domain-containing protein</fullName>
    </recommendedName>
</protein>
<keyword evidence="3" id="KW-1185">Reference proteome</keyword>
<gene>
    <name evidence="2" type="ORF">MGAL_10B001981</name>
</gene>
<dbReference type="OrthoDB" id="10308613at2759"/>